<dbReference type="OrthoDB" id="4779606at2759"/>
<proteinExistence type="predicted"/>
<feature type="region of interest" description="Disordered" evidence="1">
    <location>
        <begin position="83"/>
        <end position="109"/>
    </location>
</feature>
<keyword evidence="3" id="KW-1185">Reference proteome</keyword>
<feature type="compositionally biased region" description="Polar residues" evidence="1">
    <location>
        <begin position="276"/>
        <end position="290"/>
    </location>
</feature>
<dbReference type="GeneID" id="28858050"/>
<evidence type="ECO:0000256" key="1">
    <source>
        <dbReference type="SAM" id="MobiDB-lite"/>
    </source>
</evidence>
<dbReference type="EMBL" id="LSBJ02000005">
    <property type="protein sequence ID" value="OAQ65072.1"/>
    <property type="molecule type" value="Genomic_DNA"/>
</dbReference>
<accession>A0A179FHR4</accession>
<evidence type="ECO:0000313" key="3">
    <source>
        <dbReference type="Proteomes" id="UP000078397"/>
    </source>
</evidence>
<organism evidence="2 3">
    <name type="scientific">Pochonia chlamydosporia 170</name>
    <dbReference type="NCBI Taxonomy" id="1380566"/>
    <lineage>
        <taxon>Eukaryota</taxon>
        <taxon>Fungi</taxon>
        <taxon>Dikarya</taxon>
        <taxon>Ascomycota</taxon>
        <taxon>Pezizomycotina</taxon>
        <taxon>Sordariomycetes</taxon>
        <taxon>Hypocreomycetidae</taxon>
        <taxon>Hypocreales</taxon>
        <taxon>Clavicipitaceae</taxon>
        <taxon>Pochonia</taxon>
    </lineage>
</organism>
<gene>
    <name evidence="2" type="ORF">VFPPC_16303</name>
</gene>
<dbReference type="KEGG" id="pchm:VFPPC_16303"/>
<dbReference type="RefSeq" id="XP_018142386.1">
    <property type="nucleotide sequence ID" value="XM_018294056.1"/>
</dbReference>
<protein>
    <submittedName>
        <fullName evidence="2">Uncharacterized protein</fullName>
    </submittedName>
</protein>
<evidence type="ECO:0000313" key="2">
    <source>
        <dbReference type="EMBL" id="OAQ65072.1"/>
    </source>
</evidence>
<comment type="caution">
    <text evidence="2">The sequence shown here is derived from an EMBL/GenBank/DDBJ whole genome shotgun (WGS) entry which is preliminary data.</text>
</comment>
<feature type="region of interest" description="Disordered" evidence="1">
    <location>
        <begin position="298"/>
        <end position="317"/>
    </location>
</feature>
<reference evidence="2 3" key="1">
    <citation type="journal article" date="2016" name="PLoS Pathog.">
        <title>Biosynthesis of antibiotic leucinostatins in bio-control fungus Purpureocillium lilacinum and their inhibition on phytophthora revealed by genome mining.</title>
        <authorList>
            <person name="Wang G."/>
            <person name="Liu Z."/>
            <person name="Lin R."/>
            <person name="Li E."/>
            <person name="Mao Z."/>
            <person name="Ling J."/>
            <person name="Yang Y."/>
            <person name="Yin W.B."/>
            <person name="Xie B."/>
        </authorList>
    </citation>
    <scope>NUCLEOTIDE SEQUENCE [LARGE SCALE GENOMIC DNA]</scope>
    <source>
        <strain evidence="2">170</strain>
    </source>
</reference>
<dbReference type="Proteomes" id="UP000078397">
    <property type="component" value="Unassembled WGS sequence"/>
</dbReference>
<dbReference type="AlphaFoldDB" id="A0A179FHR4"/>
<name>A0A179FHR4_METCM</name>
<feature type="region of interest" description="Disordered" evidence="1">
    <location>
        <begin position="271"/>
        <end position="290"/>
    </location>
</feature>
<sequence length="317" mass="35229">MASHKPEKEIPLTETQCVMLEAAIERAWNSGVRLDDHELLVRWLKQQGVSDDLLDRRHREFILTLALKYACRANRDLGRRAALEFKPPTPPNDSLNDIDPDSLRNQGGGSVEQVTFDETEDEITISMSEPHGQEWDGVSAKRCQQNSSFITCDVARRLPVYATEGDKIKLKLKLNGAWDDHRTYVTAFTVVSDDTMNVDVALGRNWKNNGSDDIEDASIQSQSVLEDQAGRSSESQHLHTGPSNRDVLLLHVVKTLGKVVDEVARPQAALDELGTPNPSWPASTGNASSNIQLEKRFAAEASSGRPHKRMMPSRPDA</sequence>